<evidence type="ECO:0000313" key="1">
    <source>
        <dbReference type="EMBL" id="KAH3856291.1"/>
    </source>
</evidence>
<sequence>MKAQFNLDEAKSLIEIQVGATEAKCLIQMPSLRTRTSERKFGDIQADSFFEEYSTSSMKLPRTSNGKYLSVLFCFL</sequence>
<evidence type="ECO:0000313" key="2">
    <source>
        <dbReference type="Proteomes" id="UP000828390"/>
    </source>
</evidence>
<keyword evidence="2" id="KW-1185">Reference proteome</keyword>
<organism evidence="1 2">
    <name type="scientific">Dreissena polymorpha</name>
    <name type="common">Zebra mussel</name>
    <name type="synonym">Mytilus polymorpha</name>
    <dbReference type="NCBI Taxonomy" id="45954"/>
    <lineage>
        <taxon>Eukaryota</taxon>
        <taxon>Metazoa</taxon>
        <taxon>Spiralia</taxon>
        <taxon>Lophotrochozoa</taxon>
        <taxon>Mollusca</taxon>
        <taxon>Bivalvia</taxon>
        <taxon>Autobranchia</taxon>
        <taxon>Heteroconchia</taxon>
        <taxon>Euheterodonta</taxon>
        <taxon>Imparidentia</taxon>
        <taxon>Neoheterodontei</taxon>
        <taxon>Myida</taxon>
        <taxon>Dreissenoidea</taxon>
        <taxon>Dreissenidae</taxon>
        <taxon>Dreissena</taxon>
    </lineage>
</organism>
<reference evidence="1" key="2">
    <citation type="submission" date="2020-11" db="EMBL/GenBank/DDBJ databases">
        <authorList>
            <person name="McCartney M.A."/>
            <person name="Auch B."/>
            <person name="Kono T."/>
            <person name="Mallez S."/>
            <person name="Becker A."/>
            <person name="Gohl D.M."/>
            <person name="Silverstein K.A.T."/>
            <person name="Koren S."/>
            <person name="Bechman K.B."/>
            <person name="Herman A."/>
            <person name="Abrahante J.E."/>
            <person name="Garbe J."/>
        </authorList>
    </citation>
    <scope>NUCLEOTIDE SEQUENCE</scope>
    <source>
        <strain evidence="1">Duluth1</strain>
        <tissue evidence="1">Whole animal</tissue>
    </source>
</reference>
<reference evidence="1" key="1">
    <citation type="journal article" date="2019" name="bioRxiv">
        <title>The Genome of the Zebra Mussel, Dreissena polymorpha: A Resource for Invasive Species Research.</title>
        <authorList>
            <person name="McCartney M.A."/>
            <person name="Auch B."/>
            <person name="Kono T."/>
            <person name="Mallez S."/>
            <person name="Zhang Y."/>
            <person name="Obille A."/>
            <person name="Becker A."/>
            <person name="Abrahante J.E."/>
            <person name="Garbe J."/>
            <person name="Badalamenti J.P."/>
            <person name="Herman A."/>
            <person name="Mangelson H."/>
            <person name="Liachko I."/>
            <person name="Sullivan S."/>
            <person name="Sone E.D."/>
            <person name="Koren S."/>
            <person name="Silverstein K.A.T."/>
            <person name="Beckman K.B."/>
            <person name="Gohl D.M."/>
        </authorList>
    </citation>
    <scope>NUCLEOTIDE SEQUENCE</scope>
    <source>
        <strain evidence="1">Duluth1</strain>
        <tissue evidence="1">Whole animal</tissue>
    </source>
</reference>
<proteinExistence type="predicted"/>
<name>A0A9D4R5X1_DREPO</name>
<gene>
    <name evidence="1" type="ORF">DPMN_098877</name>
</gene>
<dbReference type="Proteomes" id="UP000828390">
    <property type="component" value="Unassembled WGS sequence"/>
</dbReference>
<comment type="caution">
    <text evidence="1">The sequence shown here is derived from an EMBL/GenBank/DDBJ whole genome shotgun (WGS) entry which is preliminary data.</text>
</comment>
<accession>A0A9D4R5X1</accession>
<protein>
    <submittedName>
        <fullName evidence="1">Uncharacterized protein</fullName>
    </submittedName>
</protein>
<dbReference type="AlphaFoldDB" id="A0A9D4R5X1"/>
<dbReference type="EMBL" id="JAIWYP010000003">
    <property type="protein sequence ID" value="KAH3856291.1"/>
    <property type="molecule type" value="Genomic_DNA"/>
</dbReference>